<reference evidence="2 3" key="1">
    <citation type="submission" date="2017-03" db="EMBL/GenBank/DDBJ databases">
        <title>Genomes of endolithic fungi from Antarctica.</title>
        <authorList>
            <person name="Coleine C."/>
            <person name="Masonjones S."/>
            <person name="Stajich J.E."/>
        </authorList>
    </citation>
    <scope>NUCLEOTIDE SEQUENCE [LARGE SCALE GENOMIC DNA]</scope>
    <source>
        <strain evidence="2 3">CCFEE 6314</strain>
    </source>
</reference>
<comment type="caution">
    <text evidence="2">The sequence shown here is derived from an EMBL/GenBank/DDBJ whole genome shotgun (WGS) entry which is preliminary data.</text>
</comment>
<dbReference type="Proteomes" id="UP000288859">
    <property type="component" value="Unassembled WGS sequence"/>
</dbReference>
<accession>A0A438MZT0</accession>
<dbReference type="EMBL" id="NAJM01000033">
    <property type="protein sequence ID" value="RVX68979.1"/>
    <property type="molecule type" value="Genomic_DNA"/>
</dbReference>
<feature type="compositionally biased region" description="Polar residues" evidence="1">
    <location>
        <begin position="1"/>
        <end position="45"/>
    </location>
</feature>
<evidence type="ECO:0000313" key="2">
    <source>
        <dbReference type="EMBL" id="RVX68979.1"/>
    </source>
</evidence>
<evidence type="ECO:0000256" key="1">
    <source>
        <dbReference type="SAM" id="MobiDB-lite"/>
    </source>
</evidence>
<organism evidence="2 3">
    <name type="scientific">Exophiala mesophila</name>
    <name type="common">Black yeast-like fungus</name>
    <dbReference type="NCBI Taxonomy" id="212818"/>
    <lineage>
        <taxon>Eukaryota</taxon>
        <taxon>Fungi</taxon>
        <taxon>Dikarya</taxon>
        <taxon>Ascomycota</taxon>
        <taxon>Pezizomycotina</taxon>
        <taxon>Eurotiomycetes</taxon>
        <taxon>Chaetothyriomycetidae</taxon>
        <taxon>Chaetothyriales</taxon>
        <taxon>Herpotrichiellaceae</taxon>
        <taxon>Exophiala</taxon>
    </lineage>
</organism>
<protein>
    <submittedName>
        <fullName evidence="2">Uncharacterized protein</fullName>
    </submittedName>
</protein>
<sequence>MSSNQEGPNSSPPKQEAQNPPQGRHGTTANSGANGIKSPSQQSTGDSDRASQAPGHQFSDGGMV</sequence>
<feature type="region of interest" description="Disordered" evidence="1">
    <location>
        <begin position="1"/>
        <end position="64"/>
    </location>
</feature>
<dbReference type="AlphaFoldDB" id="A0A438MZT0"/>
<proteinExistence type="predicted"/>
<evidence type="ECO:0000313" key="3">
    <source>
        <dbReference type="Proteomes" id="UP000288859"/>
    </source>
</evidence>
<gene>
    <name evidence="2" type="ORF">B0A52_08046</name>
</gene>
<name>A0A438MZT0_EXOME</name>